<dbReference type="Proteomes" id="UP000533905">
    <property type="component" value="Unassembled WGS sequence"/>
</dbReference>
<dbReference type="SUPFAM" id="SSF82171">
    <property type="entry name" value="DPP6 N-terminal domain-like"/>
    <property type="match status" value="1"/>
</dbReference>
<reference evidence="4 5" key="1">
    <citation type="submission" date="2020-04" db="EMBL/GenBank/DDBJ databases">
        <title>Massilia sp. nov., a cold adapted bacteria isolated from Arctic soil.</title>
        <authorList>
            <person name="Son J."/>
            <person name="Ka J.-O."/>
        </authorList>
    </citation>
    <scope>NUCLEOTIDE SEQUENCE [LARGE SCALE GENOMIC DNA]</scope>
    <source>
        <strain evidence="4 5">ML15P13</strain>
    </source>
</reference>
<dbReference type="PANTHER" id="PTHR42776">
    <property type="entry name" value="SERINE PEPTIDASE S9 FAMILY MEMBER"/>
    <property type="match status" value="1"/>
</dbReference>
<feature type="chain" id="PRO_5030720861" evidence="2">
    <location>
        <begin position="23"/>
        <end position="674"/>
    </location>
</feature>
<evidence type="ECO:0000313" key="4">
    <source>
        <dbReference type="EMBL" id="NNG25186.1"/>
    </source>
</evidence>
<proteinExistence type="predicted"/>
<dbReference type="InterPro" id="IPR029058">
    <property type="entry name" value="AB_hydrolase_fold"/>
</dbReference>
<keyword evidence="2" id="KW-0732">Signal</keyword>
<evidence type="ECO:0000259" key="3">
    <source>
        <dbReference type="Pfam" id="PF00326"/>
    </source>
</evidence>
<organism evidence="4 5">
    <name type="scientific">Telluria aromaticivorans</name>
    <dbReference type="NCBI Taxonomy" id="2725995"/>
    <lineage>
        <taxon>Bacteria</taxon>
        <taxon>Pseudomonadati</taxon>
        <taxon>Pseudomonadota</taxon>
        <taxon>Betaproteobacteria</taxon>
        <taxon>Burkholderiales</taxon>
        <taxon>Oxalobacteraceae</taxon>
        <taxon>Telluria group</taxon>
        <taxon>Telluria</taxon>
    </lineage>
</organism>
<evidence type="ECO:0000256" key="2">
    <source>
        <dbReference type="SAM" id="SignalP"/>
    </source>
</evidence>
<keyword evidence="1" id="KW-0378">Hydrolase</keyword>
<dbReference type="PANTHER" id="PTHR42776:SF27">
    <property type="entry name" value="DIPEPTIDYL PEPTIDASE FAMILY MEMBER 6"/>
    <property type="match status" value="1"/>
</dbReference>
<keyword evidence="5" id="KW-1185">Reference proteome</keyword>
<accession>A0A7Y2K1Z5</accession>
<protein>
    <submittedName>
        <fullName evidence="4">S9 family peptidase</fullName>
    </submittedName>
</protein>
<name>A0A7Y2K1Z5_9BURK</name>
<sequence>MSQLPVLCARVLFACALSTAFAAPSHAQMAPAPTPIEAFFSNPLLERALLSPSGRYLAALSGAPGRRDMLVVIDLVENKGKLVAGYKDVDILQFQWVNDKRLLFNVTDKKVGPGGRYLDSGLYAVNRDGEGLRQLANRRGNEFLVEGGSNIDRRILPWHTFMLGQRGAQDSDKVYVTSAEFDGNGKVRTTNLLHLDTLTGRFVTVQRPGPIDSWMLDNAGEPRLATNSEGGTTTMYLREGEGGKWRTLAQFATYTGSPGAFSPVGFGSDGTLYVSTGNGGDTDALHTLDLATGKIRPEPVVVTPGYDFSGGLISQRGKLLGVSVETDAAAHIWFDKDMQAVQQAVDKLLPGTVNLVSPASQPDAPWMLVASYSDVKPIFYNLYNPKTGALNAVGKSREGIDPRRMGRQDPVRYKARDGREIPALLTVPANAGKNLPLVVLVHGGPYVRGNHWGWSPDTQFLASRGYAVLEPDFRGSTGYGDAHFKAGWKQWGLAMQDDIADATRWAIAQGIADPKRVCIAGASYGGYAALMGLVKDPDLYKCGINWVGVTDIDLLFNGHWSFESDLSEDWKKHGMPVLIGDPAKDAAQFKATSPVEQAARITQPLLMAYGAVDQHVPLYHGNKFRDAVKNHNKQVEWVVYQDEGHGWSQPETRYDFWKRVEQFLDKNIGAGAVR</sequence>
<evidence type="ECO:0000313" key="5">
    <source>
        <dbReference type="Proteomes" id="UP000533905"/>
    </source>
</evidence>
<dbReference type="Gene3D" id="3.40.50.1820">
    <property type="entry name" value="alpha/beta hydrolase"/>
    <property type="match status" value="1"/>
</dbReference>
<dbReference type="GO" id="GO:0006508">
    <property type="term" value="P:proteolysis"/>
    <property type="evidence" value="ECO:0007669"/>
    <property type="project" value="InterPro"/>
</dbReference>
<dbReference type="EMBL" id="JABAIV010000008">
    <property type="protein sequence ID" value="NNG25186.1"/>
    <property type="molecule type" value="Genomic_DNA"/>
</dbReference>
<dbReference type="SUPFAM" id="SSF53474">
    <property type="entry name" value="alpha/beta-Hydrolases"/>
    <property type="match status" value="1"/>
</dbReference>
<dbReference type="RefSeq" id="WP_171087587.1">
    <property type="nucleotide sequence ID" value="NZ_JABAIV010000008.1"/>
</dbReference>
<dbReference type="GO" id="GO:0004252">
    <property type="term" value="F:serine-type endopeptidase activity"/>
    <property type="evidence" value="ECO:0007669"/>
    <property type="project" value="TreeGrafter"/>
</dbReference>
<dbReference type="Pfam" id="PF00326">
    <property type="entry name" value="Peptidase_S9"/>
    <property type="match status" value="1"/>
</dbReference>
<dbReference type="AlphaFoldDB" id="A0A7Y2K1Z5"/>
<feature type="signal peptide" evidence="2">
    <location>
        <begin position="1"/>
        <end position="22"/>
    </location>
</feature>
<comment type="caution">
    <text evidence="4">The sequence shown here is derived from an EMBL/GenBank/DDBJ whole genome shotgun (WGS) entry which is preliminary data.</text>
</comment>
<evidence type="ECO:0000256" key="1">
    <source>
        <dbReference type="ARBA" id="ARBA00022801"/>
    </source>
</evidence>
<feature type="domain" description="Peptidase S9 prolyl oligopeptidase catalytic" evidence="3">
    <location>
        <begin position="455"/>
        <end position="669"/>
    </location>
</feature>
<gene>
    <name evidence="4" type="ORF">HGB41_19565</name>
</gene>
<dbReference type="InterPro" id="IPR001375">
    <property type="entry name" value="Peptidase_S9_cat"/>
</dbReference>